<gene>
    <name evidence="1" type="ORF">HINF_LOCUS18645</name>
</gene>
<reference evidence="1 2" key="1">
    <citation type="submission" date="2024-07" db="EMBL/GenBank/DDBJ databases">
        <authorList>
            <person name="Akdeniz Z."/>
        </authorList>
    </citation>
    <scope>NUCLEOTIDE SEQUENCE [LARGE SCALE GENOMIC DNA]</scope>
</reference>
<dbReference type="Proteomes" id="UP001642409">
    <property type="component" value="Unassembled WGS sequence"/>
</dbReference>
<keyword evidence="2" id="KW-1185">Reference proteome</keyword>
<dbReference type="EMBL" id="CAXDID020000048">
    <property type="protein sequence ID" value="CAL6003944.1"/>
    <property type="molecule type" value="Genomic_DNA"/>
</dbReference>
<comment type="caution">
    <text evidence="1">The sequence shown here is derived from an EMBL/GenBank/DDBJ whole genome shotgun (WGS) entry which is preliminary data.</text>
</comment>
<sequence>MWELNSLSQECKLNFLQNQKSQILKVEADALELNLNCWCTSRDTLEIITAFAFGNYWEIYSDSTNFVMRFGERQQLRISNQTDYQRRFRQPSEKCNFDYCRRQLASQNMIRWKNDYLVNILTSLGLNTPSFQWL</sequence>
<evidence type="ECO:0000313" key="1">
    <source>
        <dbReference type="EMBL" id="CAL6003944.1"/>
    </source>
</evidence>
<name>A0ABP1HWV7_9EUKA</name>
<proteinExistence type="predicted"/>
<accession>A0ABP1HWV7</accession>
<organism evidence="1 2">
    <name type="scientific">Hexamita inflata</name>
    <dbReference type="NCBI Taxonomy" id="28002"/>
    <lineage>
        <taxon>Eukaryota</taxon>
        <taxon>Metamonada</taxon>
        <taxon>Diplomonadida</taxon>
        <taxon>Hexamitidae</taxon>
        <taxon>Hexamitinae</taxon>
        <taxon>Hexamita</taxon>
    </lineage>
</organism>
<evidence type="ECO:0000313" key="2">
    <source>
        <dbReference type="Proteomes" id="UP001642409"/>
    </source>
</evidence>
<protein>
    <submittedName>
        <fullName evidence="1">Hypothetical_protein</fullName>
    </submittedName>
</protein>